<proteinExistence type="predicted"/>
<keyword evidence="10" id="KW-1185">Reference proteome</keyword>
<feature type="transmembrane region" description="Helical" evidence="7">
    <location>
        <begin position="689"/>
        <end position="710"/>
    </location>
</feature>
<dbReference type="InterPro" id="IPR017500">
    <property type="entry name" value="Phage_infect_YhgE_N"/>
</dbReference>
<feature type="transmembrane region" description="Helical" evidence="7">
    <location>
        <begin position="778"/>
        <end position="797"/>
    </location>
</feature>
<keyword evidence="2 7" id="KW-0812">Transmembrane</keyword>
<dbReference type="OrthoDB" id="9811483at2"/>
<feature type="domain" description="ABC-2 type transporter transmembrane" evidence="8">
    <location>
        <begin position="29"/>
        <end position="166"/>
    </location>
</feature>
<feature type="domain" description="ABC-2 type transporter transmembrane" evidence="8">
    <location>
        <begin position="524"/>
        <end position="709"/>
    </location>
</feature>
<evidence type="ECO:0000256" key="4">
    <source>
        <dbReference type="ARBA" id="ARBA00023136"/>
    </source>
</evidence>
<dbReference type="PANTHER" id="PTHR43077">
    <property type="entry name" value="TRANSPORT PERMEASE YVFS-RELATED"/>
    <property type="match status" value="1"/>
</dbReference>
<feature type="transmembrane region" description="Helical" evidence="7">
    <location>
        <begin position="537"/>
        <end position="556"/>
    </location>
</feature>
<comment type="subcellular location">
    <subcellularLocation>
        <location evidence="1">Membrane</location>
        <topology evidence="1">Multi-pass membrane protein</topology>
    </subcellularLocation>
</comment>
<dbReference type="RefSeq" id="WP_109137084.1">
    <property type="nucleotide sequence ID" value="NZ_QFFN01000008.1"/>
</dbReference>
<dbReference type="Proteomes" id="UP000245753">
    <property type="component" value="Unassembled WGS sequence"/>
</dbReference>
<evidence type="ECO:0000256" key="3">
    <source>
        <dbReference type="ARBA" id="ARBA00022989"/>
    </source>
</evidence>
<feature type="region of interest" description="Disordered" evidence="6">
    <location>
        <begin position="862"/>
        <end position="904"/>
    </location>
</feature>
<dbReference type="Gene3D" id="3.40.1710.10">
    <property type="entry name" value="abc type-2 transporter like domain"/>
    <property type="match status" value="1"/>
</dbReference>
<dbReference type="Pfam" id="PF12698">
    <property type="entry name" value="ABC2_membrane_3"/>
    <property type="match status" value="2"/>
</dbReference>
<dbReference type="NCBIfam" id="TIGR03062">
    <property type="entry name" value="pip_yhgE_Cterm"/>
    <property type="match status" value="1"/>
</dbReference>
<reference evidence="9 10" key="1">
    <citation type="journal article" date="2018" name="Int. J. Syst. Evol. Microbiol.">
        <title>Bifidobacterium catulorum sp. nov., a novel taxon from the faeces of the baby common marmoset (Callithrix jacchus).</title>
        <authorList>
            <person name="Modesto M."/>
            <person name="Michelini S."/>
            <person name="Oki K."/>
            <person name="Biavati B."/>
            <person name="Watanabe K."/>
            <person name="Mattarelli P."/>
        </authorList>
    </citation>
    <scope>NUCLEOTIDE SEQUENCE [LARGE SCALE GENOMIC DNA]</scope>
    <source>
        <strain evidence="9 10">MRM 8.19</strain>
    </source>
</reference>
<feature type="coiled-coil region" evidence="5">
    <location>
        <begin position="199"/>
        <end position="240"/>
    </location>
</feature>
<keyword evidence="3 7" id="KW-1133">Transmembrane helix</keyword>
<evidence type="ECO:0000259" key="8">
    <source>
        <dbReference type="Pfam" id="PF12698"/>
    </source>
</evidence>
<feature type="transmembrane region" description="Helical" evidence="7">
    <location>
        <begin position="809"/>
        <end position="831"/>
    </location>
</feature>
<feature type="transmembrane region" description="Helical" evidence="7">
    <location>
        <begin position="604"/>
        <end position="625"/>
    </location>
</feature>
<feature type="compositionally biased region" description="Basic and acidic residues" evidence="6">
    <location>
        <begin position="882"/>
        <end position="904"/>
    </location>
</feature>
<dbReference type="InterPro" id="IPR013525">
    <property type="entry name" value="ABC2_TM"/>
</dbReference>
<gene>
    <name evidence="9" type="ORF">DF200_04470</name>
</gene>
<evidence type="ECO:0000256" key="5">
    <source>
        <dbReference type="SAM" id="Coils"/>
    </source>
</evidence>
<feature type="transmembrane region" description="Helical" evidence="7">
    <location>
        <begin position="21"/>
        <end position="44"/>
    </location>
</feature>
<organism evidence="9 10">
    <name type="scientific">Bifidobacterium catulorum</name>
    <dbReference type="NCBI Taxonomy" id="1630173"/>
    <lineage>
        <taxon>Bacteria</taxon>
        <taxon>Bacillati</taxon>
        <taxon>Actinomycetota</taxon>
        <taxon>Actinomycetes</taxon>
        <taxon>Bifidobacteriales</taxon>
        <taxon>Bifidobacteriaceae</taxon>
        <taxon>Bifidobacterium</taxon>
    </lineage>
</organism>
<dbReference type="GO" id="GO:0140359">
    <property type="term" value="F:ABC-type transporter activity"/>
    <property type="evidence" value="ECO:0007669"/>
    <property type="project" value="InterPro"/>
</dbReference>
<dbReference type="GO" id="GO:0016020">
    <property type="term" value="C:membrane"/>
    <property type="evidence" value="ECO:0007669"/>
    <property type="project" value="UniProtKB-SubCell"/>
</dbReference>
<accession>A0A2U2MT43</accession>
<evidence type="ECO:0000313" key="10">
    <source>
        <dbReference type="Proteomes" id="UP000245753"/>
    </source>
</evidence>
<dbReference type="InterPro" id="IPR017501">
    <property type="entry name" value="Phage_infect_YhgE_C"/>
</dbReference>
<feature type="transmembrane region" description="Helical" evidence="7">
    <location>
        <begin position="576"/>
        <end position="597"/>
    </location>
</feature>
<protein>
    <submittedName>
        <fullName evidence="9">YhgE/Pip domain-containing protein</fullName>
    </submittedName>
</protein>
<dbReference type="EMBL" id="QFFN01000008">
    <property type="protein sequence ID" value="PWG60023.1"/>
    <property type="molecule type" value="Genomic_DNA"/>
</dbReference>
<evidence type="ECO:0000313" key="9">
    <source>
        <dbReference type="EMBL" id="PWG60023.1"/>
    </source>
</evidence>
<keyword evidence="5" id="KW-0175">Coiled coil</keyword>
<dbReference type="NCBIfam" id="TIGR03061">
    <property type="entry name" value="pip_yhgE_Nterm"/>
    <property type="match status" value="1"/>
</dbReference>
<evidence type="ECO:0000256" key="1">
    <source>
        <dbReference type="ARBA" id="ARBA00004141"/>
    </source>
</evidence>
<evidence type="ECO:0000256" key="2">
    <source>
        <dbReference type="ARBA" id="ARBA00022692"/>
    </source>
</evidence>
<comment type="caution">
    <text evidence="9">The sequence shown here is derived from an EMBL/GenBank/DDBJ whole genome shotgun (WGS) entry which is preliminary data.</text>
</comment>
<name>A0A2U2MT43_9BIFI</name>
<dbReference type="AlphaFoldDB" id="A0A2U2MT43"/>
<dbReference type="InterPro" id="IPR051328">
    <property type="entry name" value="T7SS_ABC-Transporter"/>
</dbReference>
<dbReference type="PANTHER" id="PTHR43077:SF10">
    <property type="entry name" value="TRANSPORT PERMEASE PROTEIN"/>
    <property type="match status" value="1"/>
</dbReference>
<feature type="transmembrane region" description="Helical" evidence="7">
    <location>
        <begin position="631"/>
        <end position="652"/>
    </location>
</feature>
<keyword evidence="4 7" id="KW-0472">Membrane</keyword>
<evidence type="ECO:0000256" key="6">
    <source>
        <dbReference type="SAM" id="MobiDB-lite"/>
    </source>
</evidence>
<evidence type="ECO:0000256" key="7">
    <source>
        <dbReference type="SAM" id="Phobius"/>
    </source>
</evidence>
<sequence length="904" mass="97277">MGNVFRLVRRDVMRLLRVPAAWVICAGLVVIPSLYAWFNIYGFWNPYGNTKSIQVAVVNEDEGANDKTLGKLDLGEQIVAAMKANNQLGWHFVGRDEALDEVKSGESYAAFVIPKDFSAKLATIVSGDFRQPKLEYYVNEKANAIAPKITDVGSSTLSTQINGTFVSTVSEVVTSTVNDKLTEAEGKVSTAQSDTVKALARSEGDIEDARDAIVDMNDTVDAARNKARNAKATLDRATRQAQIISHGLQGTSKLLTSTGDSMTKFSSSMGSTLDNGSRLMSQSAAKADLSVSKAAAKVTTAQGSVGAALEAGKDINARNAEIITELEDIQQALPSDSAAYAQIDRLLNGHDGDGDSGLKHTNTAVGQTLKDLDTLNTDTGRTATSIADAAGTIDTAAQGTLKAVDGYRSTLGTTTIPQVNGGLNQLSATANGLSGIVASQQGLIDQTSAILDQLDSTLATTSKALKQTDGTLRDVADDLSTAKTDVAALSTSEAWQRFTRNGKLDAQKIANFMFAPTMLSTRTLYPVNSYGSGMAPLFTDLSLWVGAFVLMVIVKLEVDDEGVPGLTVGQAYMGRWLLLSILAILQGVVCCVGDLAIGVQAANVPAFIATGVLSSLTYLSILYALSVTFQHVGKALCVVLIIVQIPGASGLYPIEMMPAFFRWLYPFFPFTYSIDALRETIGGFYGNHYAVAVAHLLVFAALSFILGLLLRPYLTNLNRLFARQIAQSDMIIGEQVEAPFHQYRFSQVIRALSNRAEYRAAIHRRAMKFARLYPRLKVGAIAAGIIVPCVLIVLFSVSQNFVSPNGKAVILASWAIWILVMIGFLIAIEYIRDNIERQLLLGSMNDEDIRSMFSVRDRLKSLSWTPPKPQRRPRHAAGHAETGAEGHDAPTDGNHDGHERRGDA</sequence>